<organism evidence="1 2">
    <name type="scientific">Parabacteroides hominis</name>
    <dbReference type="NCBI Taxonomy" id="2763057"/>
    <lineage>
        <taxon>Bacteria</taxon>
        <taxon>Pseudomonadati</taxon>
        <taxon>Bacteroidota</taxon>
        <taxon>Bacteroidia</taxon>
        <taxon>Bacteroidales</taxon>
        <taxon>Tannerellaceae</taxon>
        <taxon>Parabacteroides</taxon>
    </lineage>
</organism>
<dbReference type="EMBL" id="JACOOJ010000021">
    <property type="protein sequence ID" value="MBC5633572.1"/>
    <property type="molecule type" value="Genomic_DNA"/>
</dbReference>
<dbReference type="PROSITE" id="PS51257">
    <property type="entry name" value="PROKAR_LIPOPROTEIN"/>
    <property type="match status" value="1"/>
</dbReference>
<evidence type="ECO:0000313" key="1">
    <source>
        <dbReference type="EMBL" id="MBC5633572.1"/>
    </source>
</evidence>
<dbReference type="Gene3D" id="2.120.10.30">
    <property type="entry name" value="TolB, C-terminal domain"/>
    <property type="match status" value="1"/>
</dbReference>
<dbReference type="SUPFAM" id="SSF63825">
    <property type="entry name" value="YWTD domain"/>
    <property type="match status" value="1"/>
</dbReference>
<reference evidence="1 2" key="1">
    <citation type="submission" date="2020-08" db="EMBL/GenBank/DDBJ databases">
        <title>Genome public.</title>
        <authorList>
            <person name="Liu C."/>
            <person name="Sun Q."/>
        </authorList>
    </citation>
    <scope>NUCLEOTIDE SEQUENCE [LARGE SCALE GENOMIC DNA]</scope>
    <source>
        <strain evidence="1 2">NSJ-79</strain>
    </source>
</reference>
<proteinExistence type="predicted"/>
<evidence type="ECO:0000313" key="2">
    <source>
        <dbReference type="Proteomes" id="UP000651475"/>
    </source>
</evidence>
<comment type="caution">
    <text evidence="1">The sequence shown here is derived from an EMBL/GenBank/DDBJ whole genome shotgun (WGS) entry which is preliminary data.</text>
</comment>
<dbReference type="RefSeq" id="WP_186930278.1">
    <property type="nucleotide sequence ID" value="NZ_JACOOJ010000021.1"/>
</dbReference>
<name>A0ABR7DQ57_9BACT</name>
<sequence>MKETILFFIFIFIQSCSIDKRTVEQDKSVEIIDCKEEYISLADSLTTHFIPLETRSECLIGSISEIQIVNNLIYILEGKKSEDLFVFDLDGKFITKVGKKGNGPEDFAMINSFDIDTTNNQIVISDKYRKRMLFFDLKTYRFKYAINNDFSYTNFISMGNKKLSFWGCNGFRNPQKRADSNLYYIQTTDSSLAPESVSLKADFTTPYTTMVKPGKTHLYRTGEKGIYAYHHLFPDVWQYTDDGQLIKKYHIELENFKFLDLNFAKGEASLSGVNRDYTKALDRSDYITGYRIDECSNLICFSIQKKLMPVQAIYNKKQKKGYLFSLKDYYRSMNLGMLMFPAGSTNDCIIGVISMNEDMEHVQKDMQLYQIVKDKTLDDNPIICLYKWGKEL</sequence>
<dbReference type="InterPro" id="IPR011042">
    <property type="entry name" value="6-blade_b-propeller_TolB-like"/>
</dbReference>
<protein>
    <submittedName>
        <fullName evidence="1">6-bladed beta-propeller</fullName>
    </submittedName>
</protein>
<accession>A0ABR7DQ57</accession>
<dbReference type="Pfam" id="PF17170">
    <property type="entry name" value="DUF5128"/>
    <property type="match status" value="1"/>
</dbReference>
<gene>
    <name evidence="1" type="ORF">H8S65_12445</name>
</gene>
<dbReference type="Proteomes" id="UP000651475">
    <property type="component" value="Unassembled WGS sequence"/>
</dbReference>
<keyword evidence="2" id="KW-1185">Reference proteome</keyword>